<dbReference type="OMA" id="IQYCLAT"/>
<proteinExistence type="inferred from homology"/>
<name>A0A177DJA5_ALTAL</name>
<evidence type="ECO:0000256" key="3">
    <source>
        <dbReference type="ARBA" id="ARBA00023002"/>
    </source>
</evidence>
<evidence type="ECO:0000313" key="5">
    <source>
        <dbReference type="EMBL" id="OAG19576.1"/>
    </source>
</evidence>
<dbReference type="PANTHER" id="PTHR47706">
    <property type="entry name" value="NMRA-LIKE FAMILY PROTEIN"/>
    <property type="match status" value="1"/>
</dbReference>
<comment type="similarity">
    <text evidence="1">Belongs to the NmrA-type oxidoreductase family. Isoflavone reductase subfamily.</text>
</comment>
<protein>
    <submittedName>
        <fullName evidence="5">Isoflavone reductase family protein-like protein CipA</fullName>
    </submittedName>
</protein>
<dbReference type="InterPro" id="IPR045312">
    <property type="entry name" value="PCBER-like"/>
</dbReference>
<keyword evidence="3" id="KW-0560">Oxidoreductase</keyword>
<dbReference type="Gene3D" id="3.40.50.720">
    <property type="entry name" value="NAD(P)-binding Rossmann-like Domain"/>
    <property type="match status" value="1"/>
</dbReference>
<keyword evidence="2" id="KW-0521">NADP</keyword>
<evidence type="ECO:0000313" key="6">
    <source>
        <dbReference type="Proteomes" id="UP000077248"/>
    </source>
</evidence>
<sequence length="302" mass="32953">MSKTITNVALTGATGNVGSPILTSLLEAGFNITVIARKGGRAFPSGVSVKVVNTDSIAEITEALRGQHAIVDATSGPDPTLPGRIVEAAASARVYRIILSEFSVDPEDPVARSPLVHHGKNQALRRVKELAAERKLTWSAISNGAFLDWNIRTGFINVDIRSKKVEYINDGMLPFPWTMLSSVGAAVANALQKAKETENRCLYISSVIKSQKQMVELAKEVLGRDGWEETEQDMNQKLEDATESMMAGKVDLGVIGDMIRWSAGTVPALRWKQLDDNKLLGVEQLDDDEVRKLIRDIALESK</sequence>
<dbReference type="GO" id="GO:0016491">
    <property type="term" value="F:oxidoreductase activity"/>
    <property type="evidence" value="ECO:0007669"/>
    <property type="project" value="UniProtKB-KW"/>
</dbReference>
<dbReference type="PANTHER" id="PTHR47706:SF1">
    <property type="entry name" value="CIPA-LIKE, PUTATIVE (AFU_ORTHOLOGUE AFUA_1G12460)-RELATED"/>
    <property type="match status" value="1"/>
</dbReference>
<accession>A0A177DJA5</accession>
<evidence type="ECO:0000259" key="4">
    <source>
        <dbReference type="Pfam" id="PF13460"/>
    </source>
</evidence>
<dbReference type="InterPro" id="IPR036291">
    <property type="entry name" value="NAD(P)-bd_dom_sf"/>
</dbReference>
<dbReference type="KEGG" id="aalt:CC77DRAFT_1009328"/>
<dbReference type="GeneID" id="29109181"/>
<dbReference type="RefSeq" id="XP_018384997.1">
    <property type="nucleotide sequence ID" value="XM_018523587.1"/>
</dbReference>
<keyword evidence="6" id="KW-1185">Reference proteome</keyword>
<dbReference type="VEuPathDB" id="FungiDB:CC77DRAFT_1009328"/>
<dbReference type="Proteomes" id="UP000077248">
    <property type="component" value="Unassembled WGS sequence"/>
</dbReference>
<dbReference type="EMBL" id="KV441480">
    <property type="protein sequence ID" value="OAG19576.1"/>
    <property type="molecule type" value="Genomic_DNA"/>
</dbReference>
<dbReference type="SUPFAM" id="SSF51735">
    <property type="entry name" value="NAD(P)-binding Rossmann-fold domains"/>
    <property type="match status" value="1"/>
</dbReference>
<evidence type="ECO:0000256" key="1">
    <source>
        <dbReference type="ARBA" id="ARBA00005725"/>
    </source>
</evidence>
<feature type="domain" description="NAD(P)-binding" evidence="4">
    <location>
        <begin position="12"/>
        <end position="157"/>
    </location>
</feature>
<gene>
    <name evidence="5" type="ORF">CC77DRAFT_1009328</name>
</gene>
<reference evidence="5 6" key="1">
    <citation type="submission" date="2016-05" db="EMBL/GenBank/DDBJ databases">
        <title>Comparative analysis of secretome profiles of manganese(II)-oxidizing ascomycete fungi.</title>
        <authorList>
            <consortium name="DOE Joint Genome Institute"/>
            <person name="Zeiner C.A."/>
            <person name="Purvine S.O."/>
            <person name="Zink E.M."/>
            <person name="Wu S."/>
            <person name="Pasa-Tolic L."/>
            <person name="Chaput D.L."/>
            <person name="Haridas S."/>
            <person name="Grigoriev I.V."/>
            <person name="Santelli C.M."/>
            <person name="Hansel C.M."/>
        </authorList>
    </citation>
    <scope>NUCLEOTIDE SEQUENCE [LARGE SCALE GENOMIC DNA]</scope>
    <source>
        <strain evidence="5 6">SRC1lrK2f</strain>
    </source>
</reference>
<organism evidence="5 6">
    <name type="scientific">Alternaria alternata</name>
    <name type="common">Alternaria rot fungus</name>
    <name type="synonym">Torula alternata</name>
    <dbReference type="NCBI Taxonomy" id="5599"/>
    <lineage>
        <taxon>Eukaryota</taxon>
        <taxon>Fungi</taxon>
        <taxon>Dikarya</taxon>
        <taxon>Ascomycota</taxon>
        <taxon>Pezizomycotina</taxon>
        <taxon>Dothideomycetes</taxon>
        <taxon>Pleosporomycetidae</taxon>
        <taxon>Pleosporales</taxon>
        <taxon>Pleosporineae</taxon>
        <taxon>Pleosporaceae</taxon>
        <taxon>Alternaria</taxon>
        <taxon>Alternaria sect. Alternaria</taxon>
        <taxon>Alternaria alternata complex</taxon>
    </lineage>
</organism>
<dbReference type="CDD" id="cd05259">
    <property type="entry name" value="PCBER_SDR_a"/>
    <property type="match status" value="1"/>
</dbReference>
<dbReference type="AlphaFoldDB" id="A0A177DJA5"/>
<dbReference type="Pfam" id="PF13460">
    <property type="entry name" value="NAD_binding_10"/>
    <property type="match status" value="1"/>
</dbReference>
<dbReference type="InterPro" id="IPR051609">
    <property type="entry name" value="NmrA/Isoflavone_reductase-like"/>
</dbReference>
<dbReference type="InterPro" id="IPR016040">
    <property type="entry name" value="NAD(P)-bd_dom"/>
</dbReference>
<evidence type="ECO:0000256" key="2">
    <source>
        <dbReference type="ARBA" id="ARBA00022857"/>
    </source>
</evidence>